<keyword evidence="2" id="KW-0813">Transport</keyword>
<gene>
    <name evidence="6" type="ORF">DFP97_112162</name>
</gene>
<dbReference type="AlphaFoldDB" id="A0A368VQX9"/>
<accession>A0A368VQX9</accession>
<protein>
    <submittedName>
        <fullName evidence="6">ABC-2 type transport system ATP-binding protein</fullName>
    </submittedName>
</protein>
<evidence type="ECO:0000256" key="3">
    <source>
        <dbReference type="ARBA" id="ARBA00022741"/>
    </source>
</evidence>
<organism evidence="6 7">
    <name type="scientific">Paenibacillus prosopidis</name>
    <dbReference type="NCBI Taxonomy" id="630520"/>
    <lineage>
        <taxon>Bacteria</taxon>
        <taxon>Bacillati</taxon>
        <taxon>Bacillota</taxon>
        <taxon>Bacilli</taxon>
        <taxon>Bacillales</taxon>
        <taxon>Paenibacillaceae</taxon>
        <taxon>Paenibacillus</taxon>
    </lineage>
</organism>
<keyword evidence="3" id="KW-0547">Nucleotide-binding</keyword>
<dbReference type="PANTHER" id="PTHR42711">
    <property type="entry name" value="ABC TRANSPORTER ATP-BINDING PROTEIN"/>
    <property type="match status" value="1"/>
</dbReference>
<keyword evidence="4 6" id="KW-0067">ATP-binding</keyword>
<dbReference type="SUPFAM" id="SSF52540">
    <property type="entry name" value="P-loop containing nucleoside triphosphate hydrolases"/>
    <property type="match status" value="1"/>
</dbReference>
<comment type="caution">
    <text evidence="6">The sequence shown here is derived from an EMBL/GenBank/DDBJ whole genome shotgun (WGS) entry which is preliminary data.</text>
</comment>
<dbReference type="Pfam" id="PF00005">
    <property type="entry name" value="ABC_tran"/>
    <property type="match status" value="1"/>
</dbReference>
<dbReference type="InterPro" id="IPR027417">
    <property type="entry name" value="P-loop_NTPase"/>
</dbReference>
<dbReference type="GO" id="GO:0005524">
    <property type="term" value="F:ATP binding"/>
    <property type="evidence" value="ECO:0007669"/>
    <property type="project" value="UniProtKB-KW"/>
</dbReference>
<dbReference type="Gene3D" id="3.40.50.300">
    <property type="entry name" value="P-loop containing nucleotide triphosphate hydrolases"/>
    <property type="match status" value="1"/>
</dbReference>
<dbReference type="InterPro" id="IPR003439">
    <property type="entry name" value="ABC_transporter-like_ATP-bd"/>
</dbReference>
<dbReference type="RefSeq" id="WP_114381840.1">
    <property type="nucleotide sequence ID" value="NZ_QPJD01000012.1"/>
</dbReference>
<comment type="similarity">
    <text evidence="1">Belongs to the ABC transporter superfamily.</text>
</comment>
<evidence type="ECO:0000256" key="1">
    <source>
        <dbReference type="ARBA" id="ARBA00005417"/>
    </source>
</evidence>
<dbReference type="EMBL" id="QPJD01000012">
    <property type="protein sequence ID" value="RCW44298.1"/>
    <property type="molecule type" value="Genomic_DNA"/>
</dbReference>
<dbReference type="Proteomes" id="UP000252415">
    <property type="component" value="Unassembled WGS sequence"/>
</dbReference>
<sequence>MEKQTVIQVSSISKYYGANTAVDHVSFQVKQGEIFGIMGTNGAGKTTLLEMLMGLRTPDTGSIEVLGFDALQEAERLKEEIGIHLQSTSLVDKMNVREALEVFQAFYKRKSDLNRIIEQFGLGPYSDKLIKRLSGGWRQRTALAIALVNDPKIIFLDEPTTGLDPQTKKDYWSLLVDLRKQGKTIVVASHDMEELQRNCNRVGVMRKGEFIICDNPSRLISELPGGGLTMEAVYMYYAVDIQGSVSV</sequence>
<feature type="domain" description="ABC transporter" evidence="5">
    <location>
        <begin position="7"/>
        <end position="232"/>
    </location>
</feature>
<evidence type="ECO:0000256" key="4">
    <source>
        <dbReference type="ARBA" id="ARBA00022840"/>
    </source>
</evidence>
<name>A0A368VQX9_9BACL</name>
<proteinExistence type="inferred from homology"/>
<dbReference type="PANTHER" id="PTHR42711:SF5">
    <property type="entry name" value="ABC TRANSPORTER ATP-BINDING PROTEIN NATA"/>
    <property type="match status" value="1"/>
</dbReference>
<dbReference type="InterPro" id="IPR003593">
    <property type="entry name" value="AAA+_ATPase"/>
</dbReference>
<keyword evidence="7" id="KW-1185">Reference proteome</keyword>
<evidence type="ECO:0000313" key="6">
    <source>
        <dbReference type="EMBL" id="RCW44298.1"/>
    </source>
</evidence>
<dbReference type="GO" id="GO:0016887">
    <property type="term" value="F:ATP hydrolysis activity"/>
    <property type="evidence" value="ECO:0007669"/>
    <property type="project" value="InterPro"/>
</dbReference>
<evidence type="ECO:0000313" key="7">
    <source>
        <dbReference type="Proteomes" id="UP000252415"/>
    </source>
</evidence>
<dbReference type="OrthoDB" id="9804819at2"/>
<dbReference type="PROSITE" id="PS50893">
    <property type="entry name" value="ABC_TRANSPORTER_2"/>
    <property type="match status" value="1"/>
</dbReference>
<evidence type="ECO:0000256" key="2">
    <source>
        <dbReference type="ARBA" id="ARBA00022448"/>
    </source>
</evidence>
<reference evidence="6 7" key="1">
    <citation type="submission" date="2018-07" db="EMBL/GenBank/DDBJ databases">
        <title>Genomic Encyclopedia of Type Strains, Phase III (KMG-III): the genomes of soil and plant-associated and newly described type strains.</title>
        <authorList>
            <person name="Whitman W."/>
        </authorList>
    </citation>
    <scope>NUCLEOTIDE SEQUENCE [LARGE SCALE GENOMIC DNA]</scope>
    <source>
        <strain evidence="6 7">CECT 7506</strain>
    </source>
</reference>
<evidence type="ECO:0000259" key="5">
    <source>
        <dbReference type="PROSITE" id="PS50893"/>
    </source>
</evidence>
<dbReference type="SMART" id="SM00382">
    <property type="entry name" value="AAA"/>
    <property type="match status" value="1"/>
</dbReference>
<dbReference type="InterPro" id="IPR050763">
    <property type="entry name" value="ABC_transporter_ATP-binding"/>
</dbReference>
<dbReference type="CDD" id="cd03230">
    <property type="entry name" value="ABC_DR_subfamily_A"/>
    <property type="match status" value="1"/>
</dbReference>